<feature type="coiled-coil region" evidence="1">
    <location>
        <begin position="29"/>
        <end position="56"/>
    </location>
</feature>
<keyword evidence="2" id="KW-0812">Transmembrane</keyword>
<name>A0ABQ5VAH3_9PROT</name>
<sequence length="136" mass="14989">MRRSGSEDGFTTIEVLVALVILTAGLLPLMQTQLDIQRLTARLQQADRESAALTQSLRYLRDVNPGETPRGTWVFDGGRLSWSSELVGADTAFAYERGTVAHALSYHDVALSIRLDNGTLISETVNKVGWQRLDAE</sequence>
<evidence type="ECO:0000313" key="4">
    <source>
        <dbReference type="Proteomes" id="UP001161391"/>
    </source>
</evidence>
<dbReference type="EMBL" id="BSNK01000002">
    <property type="protein sequence ID" value="GLQ23979.1"/>
    <property type="molecule type" value="Genomic_DNA"/>
</dbReference>
<evidence type="ECO:0000313" key="3">
    <source>
        <dbReference type="EMBL" id="GLQ23979.1"/>
    </source>
</evidence>
<comment type="caution">
    <text evidence="3">The sequence shown here is derived from an EMBL/GenBank/DDBJ whole genome shotgun (WGS) entry which is preliminary data.</text>
</comment>
<keyword evidence="1" id="KW-0175">Coiled coil</keyword>
<reference evidence="3" key="1">
    <citation type="journal article" date="2014" name="Int. J. Syst. Evol. Microbiol.">
        <title>Complete genome of a new Firmicutes species belonging to the dominant human colonic microbiota ('Ruminococcus bicirculans') reveals two chromosomes and a selective capacity to utilize plant glucans.</title>
        <authorList>
            <consortium name="NISC Comparative Sequencing Program"/>
            <person name="Wegmann U."/>
            <person name="Louis P."/>
            <person name="Goesmann A."/>
            <person name="Henrissat B."/>
            <person name="Duncan S.H."/>
            <person name="Flint H.J."/>
        </authorList>
    </citation>
    <scope>NUCLEOTIDE SEQUENCE</scope>
    <source>
        <strain evidence="3">NBRC 108219</strain>
    </source>
</reference>
<keyword evidence="2" id="KW-0472">Membrane</keyword>
<proteinExistence type="predicted"/>
<organism evidence="3 4">
    <name type="scientific">Algimonas ampicilliniresistens</name>
    <dbReference type="NCBI Taxonomy" id="1298735"/>
    <lineage>
        <taxon>Bacteria</taxon>
        <taxon>Pseudomonadati</taxon>
        <taxon>Pseudomonadota</taxon>
        <taxon>Alphaproteobacteria</taxon>
        <taxon>Maricaulales</taxon>
        <taxon>Robiginitomaculaceae</taxon>
        <taxon>Algimonas</taxon>
    </lineage>
</organism>
<dbReference type="Proteomes" id="UP001161391">
    <property type="component" value="Unassembled WGS sequence"/>
</dbReference>
<feature type="transmembrane region" description="Helical" evidence="2">
    <location>
        <begin position="12"/>
        <end position="30"/>
    </location>
</feature>
<evidence type="ECO:0000256" key="2">
    <source>
        <dbReference type="SAM" id="Phobius"/>
    </source>
</evidence>
<gene>
    <name evidence="3" type="ORF">GCM10007853_18530</name>
</gene>
<protein>
    <recommendedName>
        <fullName evidence="5">Prepilin-type N-terminal cleavage/methylation domain-containing protein</fullName>
    </recommendedName>
</protein>
<reference evidence="3" key="2">
    <citation type="submission" date="2023-01" db="EMBL/GenBank/DDBJ databases">
        <title>Draft genome sequence of Algimonas ampicilliniresistens strain NBRC 108219.</title>
        <authorList>
            <person name="Sun Q."/>
            <person name="Mori K."/>
        </authorList>
    </citation>
    <scope>NUCLEOTIDE SEQUENCE</scope>
    <source>
        <strain evidence="3">NBRC 108219</strain>
    </source>
</reference>
<keyword evidence="4" id="KW-1185">Reference proteome</keyword>
<evidence type="ECO:0000256" key="1">
    <source>
        <dbReference type="SAM" id="Coils"/>
    </source>
</evidence>
<evidence type="ECO:0008006" key="5">
    <source>
        <dbReference type="Google" id="ProtNLM"/>
    </source>
</evidence>
<dbReference type="RefSeq" id="WP_284389953.1">
    <property type="nucleotide sequence ID" value="NZ_BSNK01000002.1"/>
</dbReference>
<keyword evidence="2" id="KW-1133">Transmembrane helix</keyword>
<accession>A0ABQ5VAH3</accession>